<keyword evidence="15" id="KW-1185">Reference proteome</keyword>
<feature type="compositionally biased region" description="Gly residues" evidence="12">
    <location>
        <begin position="858"/>
        <end position="889"/>
    </location>
</feature>
<evidence type="ECO:0000256" key="2">
    <source>
        <dbReference type="ARBA" id="ARBA00012417"/>
    </source>
</evidence>
<keyword evidence="4 14" id="KW-0548">Nucleotidyltransferase</keyword>
<dbReference type="InterPro" id="IPR027417">
    <property type="entry name" value="P-loop_NTPase"/>
</dbReference>
<comment type="similarity">
    <text evidence="1">Belongs to the DnaX/STICHEL family.</text>
</comment>
<dbReference type="EMBL" id="CP107941">
    <property type="protein sequence ID" value="WUI81842.1"/>
    <property type="molecule type" value="Genomic_DNA"/>
</dbReference>
<keyword evidence="5" id="KW-0235">DNA replication</keyword>
<evidence type="ECO:0000256" key="6">
    <source>
        <dbReference type="ARBA" id="ARBA00022723"/>
    </source>
</evidence>
<feature type="compositionally biased region" description="Gly residues" evidence="12">
    <location>
        <begin position="741"/>
        <end position="760"/>
    </location>
</feature>
<dbReference type="CDD" id="cd00009">
    <property type="entry name" value="AAA"/>
    <property type="match status" value="1"/>
</dbReference>
<dbReference type="GO" id="GO:0003887">
    <property type="term" value="F:DNA-directed DNA polymerase activity"/>
    <property type="evidence" value="ECO:0007669"/>
    <property type="project" value="UniProtKB-EC"/>
</dbReference>
<feature type="compositionally biased region" description="Low complexity" evidence="12">
    <location>
        <begin position="706"/>
        <end position="740"/>
    </location>
</feature>
<keyword evidence="9" id="KW-0067">ATP-binding</keyword>
<feature type="compositionally biased region" description="Low complexity" evidence="12">
    <location>
        <begin position="486"/>
        <end position="498"/>
    </location>
</feature>
<evidence type="ECO:0000256" key="1">
    <source>
        <dbReference type="ARBA" id="ARBA00006360"/>
    </source>
</evidence>
<evidence type="ECO:0000256" key="12">
    <source>
        <dbReference type="SAM" id="MobiDB-lite"/>
    </source>
</evidence>
<dbReference type="EC" id="2.7.7.7" evidence="2"/>
<dbReference type="SMART" id="SM00382">
    <property type="entry name" value="AAA"/>
    <property type="match status" value="1"/>
</dbReference>
<evidence type="ECO:0000256" key="5">
    <source>
        <dbReference type="ARBA" id="ARBA00022705"/>
    </source>
</evidence>
<dbReference type="InterPro" id="IPR050238">
    <property type="entry name" value="DNA_Rep/Repair_Clamp_Loader"/>
</dbReference>
<evidence type="ECO:0000256" key="11">
    <source>
        <dbReference type="ARBA" id="ARBA00049244"/>
    </source>
</evidence>
<feature type="compositionally biased region" description="Low complexity" evidence="12">
    <location>
        <begin position="905"/>
        <end position="938"/>
    </location>
</feature>
<keyword evidence="10" id="KW-0239">DNA-directed DNA polymerase</keyword>
<comment type="catalytic activity">
    <reaction evidence="11">
        <text>DNA(n) + a 2'-deoxyribonucleoside 5'-triphosphate = DNA(n+1) + diphosphate</text>
        <dbReference type="Rhea" id="RHEA:22508"/>
        <dbReference type="Rhea" id="RHEA-COMP:17339"/>
        <dbReference type="Rhea" id="RHEA-COMP:17340"/>
        <dbReference type="ChEBI" id="CHEBI:33019"/>
        <dbReference type="ChEBI" id="CHEBI:61560"/>
        <dbReference type="ChEBI" id="CHEBI:173112"/>
        <dbReference type="EC" id="2.7.7.7"/>
    </reaction>
</comment>
<evidence type="ECO:0000256" key="7">
    <source>
        <dbReference type="ARBA" id="ARBA00022741"/>
    </source>
</evidence>
<dbReference type="CDD" id="cd18137">
    <property type="entry name" value="HLD_clamp_pol_III_gamma_tau"/>
    <property type="match status" value="1"/>
</dbReference>
<keyword evidence="7" id="KW-0547">Nucleotide-binding</keyword>
<dbReference type="SUPFAM" id="SSF48019">
    <property type="entry name" value="post-AAA+ oligomerization domain-like"/>
    <property type="match status" value="1"/>
</dbReference>
<accession>A0ABZ1PCW7</accession>
<feature type="compositionally biased region" description="Low complexity" evidence="12">
    <location>
        <begin position="445"/>
        <end position="459"/>
    </location>
</feature>
<feature type="compositionally biased region" description="Low complexity" evidence="12">
    <location>
        <begin position="829"/>
        <end position="857"/>
    </location>
</feature>
<dbReference type="RefSeq" id="WP_328369221.1">
    <property type="nucleotide sequence ID" value="NZ_CP107941.1"/>
</dbReference>
<evidence type="ECO:0000313" key="14">
    <source>
        <dbReference type="EMBL" id="WUI81842.1"/>
    </source>
</evidence>
<protein>
    <recommendedName>
        <fullName evidence="2">DNA-directed DNA polymerase</fullName>
        <ecNumber evidence="2">2.7.7.7</ecNumber>
    </recommendedName>
</protein>
<feature type="compositionally biased region" description="Low complexity" evidence="12">
    <location>
        <begin position="645"/>
        <end position="655"/>
    </location>
</feature>
<evidence type="ECO:0000256" key="10">
    <source>
        <dbReference type="ARBA" id="ARBA00022932"/>
    </source>
</evidence>
<dbReference type="Gene3D" id="3.40.50.300">
    <property type="entry name" value="P-loop containing nucleotide triphosphate hydrolases"/>
    <property type="match status" value="1"/>
</dbReference>
<dbReference type="InterPro" id="IPR045085">
    <property type="entry name" value="HLD_clamp_pol_III_gamma_tau"/>
</dbReference>
<dbReference type="Proteomes" id="UP001346877">
    <property type="component" value="Chromosome"/>
</dbReference>
<dbReference type="InterPro" id="IPR003593">
    <property type="entry name" value="AAA+_ATPase"/>
</dbReference>
<evidence type="ECO:0000313" key="15">
    <source>
        <dbReference type="Proteomes" id="UP001346877"/>
    </source>
</evidence>
<gene>
    <name evidence="14" type="ORF">OG375_28845</name>
</gene>
<keyword evidence="3 14" id="KW-0808">Transferase</keyword>
<dbReference type="Gene3D" id="1.10.8.60">
    <property type="match status" value="1"/>
</dbReference>
<feature type="domain" description="AAA+ ATPase" evidence="13">
    <location>
        <begin position="36"/>
        <end position="184"/>
    </location>
</feature>
<feature type="compositionally biased region" description="Pro residues" evidence="12">
    <location>
        <begin position="534"/>
        <end position="543"/>
    </location>
</feature>
<evidence type="ECO:0000256" key="4">
    <source>
        <dbReference type="ARBA" id="ARBA00022695"/>
    </source>
</evidence>
<dbReference type="SUPFAM" id="SSF52540">
    <property type="entry name" value="P-loop containing nucleoside triphosphate hydrolases"/>
    <property type="match status" value="1"/>
</dbReference>
<feature type="region of interest" description="Disordered" evidence="12">
    <location>
        <begin position="633"/>
        <end position="980"/>
    </location>
</feature>
<dbReference type="InterPro" id="IPR012763">
    <property type="entry name" value="DNA_pol_III_sug/sutau_N"/>
</dbReference>
<keyword evidence="8" id="KW-0862">Zinc</keyword>
<organism evidence="14 15">
    <name type="scientific">Micromonospora zamorensis</name>
    <dbReference type="NCBI Taxonomy" id="709883"/>
    <lineage>
        <taxon>Bacteria</taxon>
        <taxon>Bacillati</taxon>
        <taxon>Actinomycetota</taxon>
        <taxon>Actinomycetes</taxon>
        <taxon>Micromonosporales</taxon>
        <taxon>Micromonosporaceae</taxon>
        <taxon>Micromonospora</taxon>
    </lineage>
</organism>
<dbReference type="Gene3D" id="1.20.272.10">
    <property type="match status" value="1"/>
</dbReference>
<dbReference type="NCBIfam" id="NF005846">
    <property type="entry name" value="PRK07764.1-6"/>
    <property type="match status" value="1"/>
</dbReference>
<evidence type="ECO:0000256" key="8">
    <source>
        <dbReference type="ARBA" id="ARBA00022833"/>
    </source>
</evidence>
<dbReference type="NCBIfam" id="TIGR02397">
    <property type="entry name" value="dnaX_nterm"/>
    <property type="match status" value="1"/>
</dbReference>
<feature type="compositionally biased region" description="Low complexity" evidence="12">
    <location>
        <begin position="417"/>
        <end position="432"/>
    </location>
</feature>
<evidence type="ECO:0000256" key="9">
    <source>
        <dbReference type="ARBA" id="ARBA00022840"/>
    </source>
</evidence>
<evidence type="ECO:0000259" key="13">
    <source>
        <dbReference type="SMART" id="SM00382"/>
    </source>
</evidence>
<name>A0ABZ1PCW7_9ACTN</name>
<proteinExistence type="inferred from homology"/>
<dbReference type="InterPro" id="IPR008921">
    <property type="entry name" value="DNA_pol3_clamp-load_cplx_C"/>
</dbReference>
<keyword evidence="6" id="KW-0479">Metal-binding</keyword>
<dbReference type="Pfam" id="PF22608">
    <property type="entry name" value="DNAX_ATPase_lid"/>
    <property type="match status" value="1"/>
</dbReference>
<reference evidence="14 15" key="1">
    <citation type="submission" date="2022-10" db="EMBL/GenBank/DDBJ databases">
        <title>The complete genomes of actinobacterial strains from the NBC collection.</title>
        <authorList>
            <person name="Joergensen T.S."/>
            <person name="Alvarez Arevalo M."/>
            <person name="Sterndorff E.B."/>
            <person name="Faurdal D."/>
            <person name="Vuksanovic O."/>
            <person name="Mourched A.-S."/>
            <person name="Charusanti P."/>
            <person name="Shaw S."/>
            <person name="Blin K."/>
            <person name="Weber T."/>
        </authorList>
    </citation>
    <scope>NUCLEOTIDE SEQUENCE [LARGE SCALE GENOMIC DNA]</scope>
    <source>
        <strain evidence="14 15">NBC_00396</strain>
    </source>
</reference>
<feature type="compositionally biased region" description="Low complexity" evidence="12">
    <location>
        <begin position="662"/>
        <end position="686"/>
    </location>
</feature>
<feature type="region of interest" description="Disordered" evidence="12">
    <location>
        <begin position="388"/>
        <end position="543"/>
    </location>
</feature>
<dbReference type="PANTHER" id="PTHR11669:SF0">
    <property type="entry name" value="PROTEIN STICHEL-LIKE 2"/>
    <property type="match status" value="1"/>
</dbReference>
<dbReference type="Pfam" id="PF12169">
    <property type="entry name" value="DNA_pol3_gamma3"/>
    <property type="match status" value="1"/>
</dbReference>
<dbReference type="InterPro" id="IPR022754">
    <property type="entry name" value="DNA_pol_III_gamma-3"/>
</dbReference>
<evidence type="ECO:0000256" key="3">
    <source>
        <dbReference type="ARBA" id="ARBA00022679"/>
    </source>
</evidence>
<sequence length="1015" mass="101000">MTLALYRKYRPRTFAEVIGQEHVTEPLSQALRSGRLNHAYLFSGPRGCGKTSSARILARSLNCEQGPTPEPCGKCESCRSLATDGAGSIDVIEIDAASHGGVDDARELRERAFFAPASSRFKIYVIDEAHMVSTQGFNALLKLVEEPPEYVKFIFATTEPEKVLGTIRSRTHHYPFRLIPPKVLRPYLEQLTQAEGVAVEPAVFPLVVRAGGGSARDSLSVLDQLMAGAGPEGVTYARAAALLGVTDAALIDEMCDALAAGDGAAAYATVDRVAEAGHDPRRFAADLLERLRDLIVIQQVPDAAAKGLIDGPADQIERMAAQASQLGPATLSRCADIVHDGLVEMRGTTAPRLLLELICARMLLPGVDDSAGGLLQRLERMERRLTLSGTDAPSAAAGSAPAAHPGVRPQQAPPVPAAAGPAPTNAPTSAPPWEVDPAASPTRNAADLSAAVSSAPASAGRVPTTPASNAPASGVPTSGAPVSGVPASAADSPIPASPGATVGSAPTDQGAPVSPAGSPAQRRVVPPSAVLPDPATPVPPRPGAPAAALDAVAVRRVWPDVVGKVNRTNKRIAALMRDAVVRELDGDMLVLTVKSTVLAKMMADHAAVLTDALYEELGGRWQIRCEVAGERGGVSLSGSQRSQQAAPARPAASPTSAPPAAPTAASPTSAPTASNPPAAPIATSPTSAPPVAPTATSPTSAPPAAPTATSAASAPPVAPTSTGAAGPTHAPSSAANAPGATGPGARGAVGVNGSGSGAGQQGAAPRTAADDHGAGRQGGAQPAAADGAGGPGAAQPGAADDEDDWPEAARPGGGAAAAAATDDEDWPEAARPGGASANGSGADAASGGSGSASAAGGSTNGGTANGRTANGGGAGVAGGTGASAGGGRPGGRDNPTPAARQPATAGNAPVSSAIAAARAAAAGRGARTPAAARPVADAEWAGEPPYDPDFDGPTRGGRPGGAAPATPVYEGFDPGDEPLDEVIDEKTARESSEEQAVRLLRETFGAEKINEVDAR</sequence>
<dbReference type="PANTHER" id="PTHR11669">
    <property type="entry name" value="REPLICATION FACTOR C / DNA POLYMERASE III GAMMA-TAU SUBUNIT"/>
    <property type="match status" value="1"/>
</dbReference>
<feature type="compositionally biased region" description="Low complexity" evidence="12">
    <location>
        <begin position="388"/>
        <end position="410"/>
    </location>
</feature>
<dbReference type="Pfam" id="PF13177">
    <property type="entry name" value="DNA_pol3_delta2"/>
    <property type="match status" value="1"/>
</dbReference>